<evidence type="ECO:0000313" key="1">
    <source>
        <dbReference type="EMBL" id="MBD7940896.1"/>
    </source>
</evidence>
<evidence type="ECO:0000313" key="2">
    <source>
        <dbReference type="Proteomes" id="UP000638918"/>
    </source>
</evidence>
<name>A0ABR8QZE9_9CAUL</name>
<dbReference type="EMBL" id="JACSQU010000001">
    <property type="protein sequence ID" value="MBD7940896.1"/>
    <property type="molecule type" value="Genomic_DNA"/>
</dbReference>
<accession>A0ABR8QZE9</accession>
<proteinExistence type="predicted"/>
<dbReference type="Gene3D" id="3.40.50.300">
    <property type="entry name" value="P-loop containing nucleotide triphosphate hydrolases"/>
    <property type="match status" value="2"/>
</dbReference>
<dbReference type="InterPro" id="IPR027417">
    <property type="entry name" value="P-loop_NTPase"/>
</dbReference>
<comment type="caution">
    <text evidence="1">The sequence shown here is derived from an EMBL/GenBank/DDBJ whole genome shotgun (WGS) entry which is preliminary data.</text>
</comment>
<reference evidence="1 2" key="1">
    <citation type="submission" date="2020-08" db="EMBL/GenBank/DDBJ databases">
        <title>A Genomic Blueprint of the Chicken Gut Microbiome.</title>
        <authorList>
            <person name="Gilroy R."/>
            <person name="Ravi A."/>
            <person name="Getino M."/>
            <person name="Pursley I."/>
            <person name="Horton D.L."/>
            <person name="Alikhan N.-F."/>
            <person name="Baker D."/>
            <person name="Gharbi K."/>
            <person name="Hall N."/>
            <person name="Watson M."/>
            <person name="Adriaenssens E.M."/>
            <person name="Foster-Nyarko E."/>
            <person name="Jarju S."/>
            <person name="Secka A."/>
            <person name="Antonio M."/>
            <person name="Oren A."/>
            <person name="Chaudhuri R."/>
            <person name="La Ragione R.M."/>
            <person name="Hildebrand F."/>
            <person name="Pallen M.J."/>
        </authorList>
    </citation>
    <scope>NUCLEOTIDE SEQUENCE [LARGE SCALE GENOMIC DNA]</scope>
    <source>
        <strain evidence="1 2">Sa3CVA3</strain>
    </source>
</reference>
<dbReference type="SUPFAM" id="SSF52540">
    <property type="entry name" value="P-loop containing nucleoside triphosphate hydrolases"/>
    <property type="match status" value="1"/>
</dbReference>
<evidence type="ECO:0008006" key="3">
    <source>
        <dbReference type="Google" id="ProtNLM"/>
    </source>
</evidence>
<organism evidence="1 2">
    <name type="scientific">Brevundimonas guildfordensis</name>
    <dbReference type="NCBI Taxonomy" id="2762241"/>
    <lineage>
        <taxon>Bacteria</taxon>
        <taxon>Pseudomonadati</taxon>
        <taxon>Pseudomonadota</taxon>
        <taxon>Alphaproteobacteria</taxon>
        <taxon>Caulobacterales</taxon>
        <taxon>Caulobacteraceae</taxon>
        <taxon>Brevundimonas</taxon>
    </lineage>
</organism>
<sequence length="785" mass="86887">MNFELLPFQSKASSQIAARYVLLASDRRRPMEYADWPTPYYQALSALTGAGKTPILADAVAQMRAHMSLEPVVLWVSKSRAVVDQTLGNFRPGGKYEGLVEGFVVSPLAEVPRDAIGDASQAVLALATVGSFNQQDRADGSLKVHQVALDHSDESLWANLTRRGAEDGQARRPLIVVYDEGQNLSDQQTEILLELEPDAILVASATMRTPARLGQVISRLTQSGWTAQPLEDDGFSDPQRSLVTAIRSVDAVEAGLVKRQIILGGYSTEMETALSDMMAEFQVADEKAKVLEAGFAPKAIYVCRTNITQDDGTADVISRPFVERRAPPIVIWRYLVEVAGIDPAEIAVYLDLKVDRKNHPLPPDFNLFSGGEDDFAAFTAGNFRHIIFNQSLQEGWDDPSCCFAYIDKSMGSAIQVEQVIGRVLRQPGARHYPDPDLNTANFFLRVDDRQEFEKTLRAVQVKIAAELPEVKLEGFVDGRERARARLDPRHPMDVPEIHIDADEAVEPMAAVVATLPDYGGDNVNSQGPGEQVRAVQAIGDGSSATVTVTAREHSNRVVARWLVRRTMQSLYPEAVKTIDWADPRFEARVEITSRAASHLRNEAERMVDAYLTNADLAFEASNPYRVGSVLAKPDQLRRFKHSVHEGYSDLNDLEVEIAETIDATGLRWARNPSNGGYSIPLLEKGSGRRFFPDFLVWKDDLIYAVDPKGSHLIVDDAGKKLLAIRDERRTKRVIVRLITEGRWSHEPIKKLSGSGYSLWKITNAGQVRASHSTSVADVVKRALDL</sequence>
<keyword evidence="2" id="KW-1185">Reference proteome</keyword>
<dbReference type="RefSeq" id="WP_191743246.1">
    <property type="nucleotide sequence ID" value="NZ_JACSQU010000001.1"/>
</dbReference>
<dbReference type="Proteomes" id="UP000638918">
    <property type="component" value="Unassembled WGS sequence"/>
</dbReference>
<gene>
    <name evidence="1" type="ORF">H9656_05830</name>
</gene>
<protein>
    <recommendedName>
        <fullName evidence="3">Helicase/UvrB N-terminal domain-containing protein</fullName>
    </recommendedName>
</protein>